<evidence type="ECO:0000313" key="1">
    <source>
        <dbReference type="EMBL" id="DAD18392.1"/>
    </source>
</evidence>
<dbReference type="AlphaFoldDB" id="A0A822XES1"/>
<gene>
    <name evidence="1" type="ORF">HUJ06_019855</name>
</gene>
<name>A0A822XES1_NELNU</name>
<evidence type="ECO:0000313" key="2">
    <source>
        <dbReference type="Proteomes" id="UP000607653"/>
    </source>
</evidence>
<proteinExistence type="predicted"/>
<organism evidence="1 2">
    <name type="scientific">Nelumbo nucifera</name>
    <name type="common">Sacred lotus</name>
    <dbReference type="NCBI Taxonomy" id="4432"/>
    <lineage>
        <taxon>Eukaryota</taxon>
        <taxon>Viridiplantae</taxon>
        <taxon>Streptophyta</taxon>
        <taxon>Embryophyta</taxon>
        <taxon>Tracheophyta</taxon>
        <taxon>Spermatophyta</taxon>
        <taxon>Magnoliopsida</taxon>
        <taxon>Proteales</taxon>
        <taxon>Nelumbonaceae</taxon>
        <taxon>Nelumbo</taxon>
    </lineage>
</organism>
<dbReference type="EMBL" id="DUZY01000001">
    <property type="protein sequence ID" value="DAD18392.1"/>
    <property type="molecule type" value="Genomic_DNA"/>
</dbReference>
<dbReference type="Proteomes" id="UP000607653">
    <property type="component" value="Unassembled WGS sequence"/>
</dbReference>
<protein>
    <submittedName>
        <fullName evidence="1">Uncharacterized protein</fullName>
    </submittedName>
</protein>
<comment type="caution">
    <text evidence="1">The sequence shown here is derived from an EMBL/GenBank/DDBJ whole genome shotgun (WGS) entry which is preliminary data.</text>
</comment>
<keyword evidence="2" id="KW-1185">Reference proteome</keyword>
<accession>A0A822XES1</accession>
<sequence length="144" mass="16508">MQSSKMKPYNMTVFSMVFVVIPKLYKSTNGRSLQFEKTEYSRNEVQGLPCIPFFRSSELAPSPDPAARTPAFNSLNPLVKVLCYFKNWEDESSPPVQMFLLEHRFRCLNHTVQPMRPSKSLNNQLSLSPPFLISKLNSLIAICF</sequence>
<reference evidence="1 2" key="1">
    <citation type="journal article" date="2020" name="Mol. Biol. Evol.">
        <title>Distinct Expression and Methylation Patterns for Genes with Different Fates following a Single Whole-Genome Duplication in Flowering Plants.</title>
        <authorList>
            <person name="Shi T."/>
            <person name="Rahmani R.S."/>
            <person name="Gugger P.F."/>
            <person name="Wang M."/>
            <person name="Li H."/>
            <person name="Zhang Y."/>
            <person name="Li Z."/>
            <person name="Wang Q."/>
            <person name="Van de Peer Y."/>
            <person name="Marchal K."/>
            <person name="Chen J."/>
        </authorList>
    </citation>
    <scope>NUCLEOTIDE SEQUENCE [LARGE SCALE GENOMIC DNA]</scope>
    <source>
        <tissue evidence="1">Leaf</tissue>
    </source>
</reference>